<dbReference type="OrthoDB" id="9811423at2"/>
<organism evidence="1 2">
    <name type="scientific">Proteobacteria bacterium 228</name>
    <dbReference type="NCBI Taxonomy" id="2083153"/>
    <lineage>
        <taxon>Bacteria</taxon>
        <taxon>Pseudomonadati</taxon>
        <taxon>Pseudomonadota</taxon>
    </lineage>
</organism>
<dbReference type="Pfam" id="PF06945">
    <property type="entry name" value="DUF1289"/>
    <property type="match status" value="1"/>
</dbReference>
<dbReference type="Proteomes" id="UP000238196">
    <property type="component" value="Unassembled WGS sequence"/>
</dbReference>
<comment type="caution">
    <text evidence="1">The sequence shown here is derived from an EMBL/GenBank/DDBJ whole genome shotgun (WGS) entry which is preliminary data.</text>
</comment>
<dbReference type="AlphaFoldDB" id="A0A2S5KMP1"/>
<gene>
    <name evidence="1" type="ORF">C4K68_16870</name>
</gene>
<dbReference type="InterPro" id="IPR010710">
    <property type="entry name" value="DUF1289"/>
</dbReference>
<accession>A0A2S5KMP1</accession>
<name>A0A2S5KMP1_9PROT</name>
<dbReference type="PANTHER" id="PTHR35175">
    <property type="entry name" value="DUF1289 DOMAIN-CONTAINING PROTEIN"/>
    <property type="match status" value="1"/>
</dbReference>
<reference evidence="1 2" key="1">
    <citation type="submission" date="2018-02" db="EMBL/GenBank/DDBJ databases">
        <title>novel marine gammaproteobacteria from coastal saline agro ecosystem.</title>
        <authorList>
            <person name="Krishnan R."/>
            <person name="Ramesh Kumar N."/>
        </authorList>
    </citation>
    <scope>NUCLEOTIDE SEQUENCE [LARGE SCALE GENOMIC DNA]</scope>
    <source>
        <strain evidence="1 2">228</strain>
    </source>
</reference>
<sequence length="61" mass="6819">MTSTSSPAKNVESPCISVCELNAQNVCIGCWRTLDEISRWWDMSNDEKREVLQKADARSAG</sequence>
<evidence type="ECO:0000313" key="1">
    <source>
        <dbReference type="EMBL" id="PPC76068.1"/>
    </source>
</evidence>
<dbReference type="EMBL" id="PRLP01000057">
    <property type="protein sequence ID" value="PPC76068.1"/>
    <property type="molecule type" value="Genomic_DNA"/>
</dbReference>
<dbReference type="PANTHER" id="PTHR35175:SF2">
    <property type="entry name" value="DUF1289 DOMAIN-CONTAINING PROTEIN"/>
    <property type="match status" value="1"/>
</dbReference>
<evidence type="ECO:0000313" key="2">
    <source>
        <dbReference type="Proteomes" id="UP000238196"/>
    </source>
</evidence>
<proteinExistence type="predicted"/>
<protein>
    <submittedName>
        <fullName evidence="1">DUF1289 domain-containing protein</fullName>
    </submittedName>
</protein>